<dbReference type="InterPro" id="IPR019734">
    <property type="entry name" value="TPR_rpt"/>
</dbReference>
<dbReference type="Proteomes" id="UP000269154">
    <property type="component" value="Unassembled WGS sequence"/>
</dbReference>
<evidence type="ECO:0000313" key="4">
    <source>
        <dbReference type="Proteomes" id="UP000269154"/>
    </source>
</evidence>
<reference evidence="3 4" key="1">
    <citation type="journal article" date="2018" name="ACS Chem. Biol.">
        <title>Ketoreductase domain dysfunction expands chemodiversity: malyngamide biosynthesis in the cyanobacterium Okeania hirsuta.</title>
        <authorList>
            <person name="Moss N.A."/>
            <person name="Leao T."/>
            <person name="Rankin M."/>
            <person name="McCullough T.M."/>
            <person name="Qu P."/>
            <person name="Korobeynikov A."/>
            <person name="Smith J.L."/>
            <person name="Gerwick L."/>
            <person name="Gerwick W.H."/>
        </authorList>
    </citation>
    <scope>NUCLEOTIDE SEQUENCE [LARGE SCALE GENOMIC DNA]</scope>
    <source>
        <strain evidence="3 4">PAB10Feb10-1</strain>
    </source>
</reference>
<dbReference type="Gene3D" id="1.25.40.10">
    <property type="entry name" value="Tetratricopeptide repeat domain"/>
    <property type="match status" value="6"/>
</dbReference>
<dbReference type="PROSITE" id="PS50293">
    <property type="entry name" value="TPR_REGION"/>
    <property type="match status" value="2"/>
</dbReference>
<feature type="repeat" description="TPR" evidence="1">
    <location>
        <begin position="422"/>
        <end position="455"/>
    </location>
</feature>
<sequence>MTKLKMNKKINLINLSQKAELYLTQGKLEEAILACNQVLEIVPDFLGIYKTLGNIFHKIGEIDKAKEWYLKAISQQPEWAEVHANLGSLYAQEKQWQLAIKSYQEAISIKPNLPGFYRNLGKIWQQIGKIELARDCQEQALSLEAQYPQASEYLKQGKSWLENEEIESAIANFQKAIKLNPSLANAYQNLGDAVAKQGELTEAINYYQRSIQIQPNLWVAHHKLGKIFQEIGELDAAISSFHLSIEINQNFPWSYKKLADILQEKGELESAEKYYQKVIDIKFDVWEVHRKLVEIQQQKGNLDRAISSCKRVIEINPALTWFYQRLGDNLSKLEPHDLAIDYYRSLLETEPNNIKWLHDIGQRLVKLQEWDEAIIIYRRAIELEANNHLFHRRLADALQEKGLLYEAISSYKTAININPNLSWSYYNLGETLRKLTKWDEAIIAYRHAIELEANNHLFHRRLADALQEKGLLDEAIYNYQKAIEINPKSCWHYAALGNVYLQLENLSEAIPCLIQALKIRPDYYDVHKKIEFILKKQDRHKEAHLWKTNQKLPHNWLRKFLNLTEDWEITSESAQKNITRIKIYSSTQFNLLSSQTIEQKKHHYFLDKKANSAEAFVVVIPEGRGSIDLATSAVITSDNKLVRDVSTGCSEVIISSEELPPINYIDGTVAFLSAKWGGFMYFHWMFDVVTRIDLLRRTNLIIDKFVFTRCDKKFQIETIAALGIKQSQIIESRFFPHIKAQKLVVPSSYKSQKGNLRVSKWGCEFLRSLFIKSQTIIKSSSKPERIYISRKFASWRRVLNEEEVVNLLEKFGFISLSLESMSIAEQALYMVAAKVIVAPHGGGLTNLVFCSPGTKVIEIFSPKYITNFYWEISNLCRLSHYYLIGENFEDDNSGKIPWKPDIIVNLTRLKKMMKFAEVELI</sequence>
<feature type="repeat" description="TPR" evidence="1">
    <location>
        <begin position="456"/>
        <end position="489"/>
    </location>
</feature>
<accession>A0A3N6P9Q2</accession>
<dbReference type="AlphaFoldDB" id="A0A3N6P9Q2"/>
<feature type="repeat" description="TPR" evidence="1">
    <location>
        <begin position="150"/>
        <end position="183"/>
    </location>
</feature>
<evidence type="ECO:0000313" key="3">
    <source>
        <dbReference type="EMBL" id="RQH39610.1"/>
    </source>
</evidence>
<dbReference type="PROSITE" id="PS50005">
    <property type="entry name" value="TPR"/>
    <property type="match status" value="10"/>
</dbReference>
<dbReference type="GO" id="GO:0006493">
    <property type="term" value="P:protein O-linked glycosylation"/>
    <property type="evidence" value="ECO:0007669"/>
    <property type="project" value="InterPro"/>
</dbReference>
<organism evidence="3 4">
    <name type="scientific">Okeania hirsuta</name>
    <dbReference type="NCBI Taxonomy" id="1458930"/>
    <lineage>
        <taxon>Bacteria</taxon>
        <taxon>Bacillati</taxon>
        <taxon>Cyanobacteriota</taxon>
        <taxon>Cyanophyceae</taxon>
        <taxon>Oscillatoriophycideae</taxon>
        <taxon>Oscillatoriales</taxon>
        <taxon>Microcoleaceae</taxon>
        <taxon>Okeania</taxon>
    </lineage>
</organism>
<dbReference type="OrthoDB" id="182122at2"/>
<dbReference type="Pfam" id="PF13181">
    <property type="entry name" value="TPR_8"/>
    <property type="match status" value="2"/>
</dbReference>
<evidence type="ECO:0000256" key="1">
    <source>
        <dbReference type="PROSITE-ProRule" id="PRU00339"/>
    </source>
</evidence>
<dbReference type="InterPro" id="IPR037919">
    <property type="entry name" value="OGT"/>
</dbReference>
<evidence type="ECO:0000259" key="2">
    <source>
        <dbReference type="Pfam" id="PF04577"/>
    </source>
</evidence>
<feature type="repeat" description="TPR" evidence="1">
    <location>
        <begin position="320"/>
        <end position="353"/>
    </location>
</feature>
<dbReference type="EMBL" id="RCBY01000092">
    <property type="protein sequence ID" value="RQH39610.1"/>
    <property type="molecule type" value="Genomic_DNA"/>
</dbReference>
<dbReference type="PANTHER" id="PTHR44366:SF1">
    <property type="entry name" value="UDP-N-ACETYLGLUCOSAMINE--PEPTIDE N-ACETYLGLUCOSAMINYLTRANSFERASE 110 KDA SUBUNIT"/>
    <property type="match status" value="1"/>
</dbReference>
<dbReference type="InterPro" id="IPR011990">
    <property type="entry name" value="TPR-like_helical_dom_sf"/>
</dbReference>
<dbReference type="SUPFAM" id="SSF48452">
    <property type="entry name" value="TPR-like"/>
    <property type="match status" value="3"/>
</dbReference>
<feature type="domain" description="Glycosyltransferase 61 catalytic" evidence="2">
    <location>
        <begin position="681"/>
        <end position="857"/>
    </location>
</feature>
<feature type="repeat" description="TPR" evidence="1">
    <location>
        <begin position="218"/>
        <end position="251"/>
    </location>
</feature>
<feature type="repeat" description="TPR" evidence="1">
    <location>
        <begin position="354"/>
        <end position="387"/>
    </location>
</feature>
<dbReference type="Pfam" id="PF13414">
    <property type="entry name" value="TPR_11"/>
    <property type="match status" value="3"/>
</dbReference>
<keyword evidence="1" id="KW-0802">TPR repeat</keyword>
<dbReference type="Pfam" id="PF13424">
    <property type="entry name" value="TPR_12"/>
    <property type="match status" value="1"/>
</dbReference>
<protein>
    <submittedName>
        <fullName evidence="3">Tetratricopeptide repeat protein</fullName>
    </submittedName>
</protein>
<dbReference type="Pfam" id="PF14559">
    <property type="entry name" value="TPR_19"/>
    <property type="match status" value="1"/>
</dbReference>
<dbReference type="PANTHER" id="PTHR44366">
    <property type="entry name" value="UDP-N-ACETYLGLUCOSAMINE--PEPTIDE N-ACETYLGLUCOSAMINYLTRANSFERASE 110 KDA SUBUNIT"/>
    <property type="match status" value="1"/>
</dbReference>
<dbReference type="Pfam" id="PF04577">
    <property type="entry name" value="Glyco_transf_61"/>
    <property type="match status" value="1"/>
</dbReference>
<name>A0A3N6P9Q2_9CYAN</name>
<comment type="caution">
    <text evidence="3">The sequence shown here is derived from an EMBL/GenBank/DDBJ whole genome shotgun (WGS) entry which is preliminary data.</text>
</comment>
<feature type="repeat" description="TPR" evidence="1">
    <location>
        <begin position="80"/>
        <end position="113"/>
    </location>
</feature>
<gene>
    <name evidence="3" type="ORF">D5R40_16785</name>
</gene>
<feature type="repeat" description="TPR" evidence="1">
    <location>
        <begin position="490"/>
        <end position="523"/>
    </location>
</feature>
<proteinExistence type="predicted"/>
<keyword evidence="4" id="KW-1185">Reference proteome</keyword>
<feature type="repeat" description="TPR" evidence="1">
    <location>
        <begin position="46"/>
        <end position="79"/>
    </location>
</feature>
<dbReference type="GO" id="GO:0097363">
    <property type="term" value="F:protein O-acetylglucosaminyltransferase activity"/>
    <property type="evidence" value="ECO:0007669"/>
    <property type="project" value="TreeGrafter"/>
</dbReference>
<dbReference type="InterPro" id="IPR049625">
    <property type="entry name" value="Glyco_transf_61_cat"/>
</dbReference>
<dbReference type="SMART" id="SM00028">
    <property type="entry name" value="TPR"/>
    <property type="match status" value="15"/>
</dbReference>
<feature type="repeat" description="TPR" evidence="1">
    <location>
        <begin position="184"/>
        <end position="217"/>
    </location>
</feature>